<name>E4XIX5_OIKDI</name>
<dbReference type="GO" id="GO:0005886">
    <property type="term" value="C:plasma membrane"/>
    <property type="evidence" value="ECO:0007669"/>
    <property type="project" value="UniProtKB-ARBA"/>
</dbReference>
<evidence type="ECO:0000313" key="7">
    <source>
        <dbReference type="EMBL" id="CBY24659.1"/>
    </source>
</evidence>
<organism evidence="7">
    <name type="scientific">Oikopleura dioica</name>
    <name type="common">Tunicate</name>
    <dbReference type="NCBI Taxonomy" id="34765"/>
    <lineage>
        <taxon>Eukaryota</taxon>
        <taxon>Metazoa</taxon>
        <taxon>Chordata</taxon>
        <taxon>Tunicata</taxon>
        <taxon>Appendicularia</taxon>
        <taxon>Copelata</taxon>
        <taxon>Oikopleuridae</taxon>
        <taxon>Oikopleura</taxon>
    </lineage>
</organism>
<evidence type="ECO:0000256" key="4">
    <source>
        <dbReference type="ARBA" id="ARBA00022989"/>
    </source>
</evidence>
<evidence type="ECO:0000256" key="3">
    <source>
        <dbReference type="ARBA" id="ARBA00022692"/>
    </source>
</evidence>
<feature type="transmembrane region" description="Helical" evidence="6">
    <location>
        <begin position="15"/>
        <end position="35"/>
    </location>
</feature>
<protein>
    <recommendedName>
        <fullName evidence="6">XK-related protein</fullName>
    </recommendedName>
</protein>
<reference evidence="7" key="1">
    <citation type="journal article" date="2010" name="Science">
        <title>Plasticity of animal genome architecture unmasked by rapid evolution of a pelagic tunicate.</title>
        <authorList>
            <person name="Denoeud F."/>
            <person name="Henriet S."/>
            <person name="Mungpakdee S."/>
            <person name="Aury J.M."/>
            <person name="Da Silva C."/>
            <person name="Brinkmann H."/>
            <person name="Mikhaleva J."/>
            <person name="Olsen L.C."/>
            <person name="Jubin C."/>
            <person name="Canestro C."/>
            <person name="Bouquet J.M."/>
            <person name="Danks G."/>
            <person name="Poulain J."/>
            <person name="Campsteijn C."/>
            <person name="Adamski M."/>
            <person name="Cross I."/>
            <person name="Yadetie F."/>
            <person name="Muffato M."/>
            <person name="Louis A."/>
            <person name="Butcher S."/>
            <person name="Tsagkogeorga G."/>
            <person name="Konrad A."/>
            <person name="Singh S."/>
            <person name="Jensen M.F."/>
            <person name="Cong E.H."/>
            <person name="Eikeseth-Otteraa H."/>
            <person name="Noel B."/>
            <person name="Anthouard V."/>
            <person name="Porcel B.M."/>
            <person name="Kachouri-Lafond R."/>
            <person name="Nishino A."/>
            <person name="Ugolini M."/>
            <person name="Chourrout P."/>
            <person name="Nishida H."/>
            <person name="Aasland R."/>
            <person name="Huzurbazar S."/>
            <person name="Westhof E."/>
            <person name="Delsuc F."/>
            <person name="Lehrach H."/>
            <person name="Reinhardt R."/>
            <person name="Weissenbach J."/>
            <person name="Roy S.W."/>
            <person name="Artiguenave F."/>
            <person name="Postlethwait J.H."/>
            <person name="Manak J.R."/>
            <person name="Thompson E.M."/>
            <person name="Jaillon O."/>
            <person name="Du Pasquier L."/>
            <person name="Boudinot P."/>
            <person name="Liberles D.A."/>
            <person name="Volff J.N."/>
            <person name="Philippe H."/>
            <person name="Lenhard B."/>
            <person name="Roest Crollius H."/>
            <person name="Wincker P."/>
            <person name="Chourrout D."/>
        </authorList>
    </citation>
    <scope>NUCLEOTIDE SEQUENCE [LARGE SCALE GENOMIC DNA]</scope>
</reference>
<accession>E4XIX5</accession>
<keyword evidence="8" id="KW-1185">Reference proteome</keyword>
<sequence length="455" mass="53064">MFFNLRHNLCDKIKAAGLTVVKFALCILFFVDFYTDYCVVKKFLSGRKCDSIYDQNKTSQIEILGNETQLVNGIGFDWIGDTNPRDADNIQLKYVTYGMTYLACFIVSHFLQACISWKRWSEWLSEKNRPFPKKLKVAHFALCHMVHRFFKELLFYFRLQHEKLIRNRTGHVAVYWRNYVKLLQDNHFLVMIEKGIEASPQIIILLYVYALERCQSCSQESSAVGLYVELPIIGKTPIIYKIGFSFFCVIIPLAFSVADEKLDPEYKKAKEWSFAKKYLAAVPVYGVYELAFTGVRIIWLTGMLIIHPAYLAAWLIIRVVVFSFFTKRIVQSWSCAIVTSIIWITIWFQPVDARDHRRNDDNFMKKYRKSMLLQWNYGIATLELFISCAAFYLQGNKCLLKLIPRESLGVCTFLLATHCLSILAMLIFYRFIHETALKLSNTARAEERYELGNTN</sequence>
<dbReference type="InterPro" id="IPR018629">
    <property type="entry name" value="XK-rel"/>
</dbReference>
<gene>
    <name evidence="7" type="ORF">GSOID_T00012554001</name>
</gene>
<evidence type="ECO:0000256" key="5">
    <source>
        <dbReference type="ARBA" id="ARBA00023136"/>
    </source>
</evidence>
<dbReference type="AlphaFoldDB" id="E4XIX5"/>
<feature type="transmembrane region" description="Helical" evidence="6">
    <location>
        <begin position="278"/>
        <end position="298"/>
    </location>
</feature>
<comment type="subcellular location">
    <subcellularLocation>
        <location evidence="1 6">Membrane</location>
        <topology evidence="1 6">Multi-pass membrane protein</topology>
    </subcellularLocation>
</comment>
<dbReference type="InParanoid" id="E4XIX5"/>
<keyword evidence="5 6" id="KW-0472">Membrane</keyword>
<comment type="similarity">
    <text evidence="2 6">Belongs to the XK family.</text>
</comment>
<feature type="transmembrane region" description="Helical" evidence="6">
    <location>
        <begin position="413"/>
        <end position="432"/>
    </location>
</feature>
<dbReference type="EMBL" id="FN653056">
    <property type="protein sequence ID" value="CBY24659.1"/>
    <property type="molecule type" value="Genomic_DNA"/>
</dbReference>
<feature type="transmembrane region" description="Helical" evidence="6">
    <location>
        <begin position="372"/>
        <end position="393"/>
    </location>
</feature>
<dbReference type="Pfam" id="PF09815">
    <property type="entry name" value="XK-related"/>
    <property type="match status" value="1"/>
</dbReference>
<keyword evidence="3 6" id="KW-0812">Transmembrane</keyword>
<evidence type="ECO:0000256" key="6">
    <source>
        <dbReference type="RuleBase" id="RU910716"/>
    </source>
</evidence>
<evidence type="ECO:0000313" key="8">
    <source>
        <dbReference type="Proteomes" id="UP000001307"/>
    </source>
</evidence>
<evidence type="ECO:0000256" key="1">
    <source>
        <dbReference type="ARBA" id="ARBA00004141"/>
    </source>
</evidence>
<proteinExistence type="inferred from homology"/>
<dbReference type="Proteomes" id="UP000001307">
    <property type="component" value="Unassembled WGS sequence"/>
</dbReference>
<evidence type="ECO:0000256" key="2">
    <source>
        <dbReference type="ARBA" id="ARBA00008789"/>
    </source>
</evidence>
<feature type="transmembrane region" description="Helical" evidence="6">
    <location>
        <begin position="331"/>
        <end position="351"/>
    </location>
</feature>
<feature type="transmembrane region" description="Helical" evidence="6">
    <location>
        <begin position="305"/>
        <end position="325"/>
    </location>
</feature>
<dbReference type="OrthoDB" id="10458126at2759"/>
<keyword evidence="4 6" id="KW-1133">Transmembrane helix</keyword>
<feature type="transmembrane region" description="Helical" evidence="6">
    <location>
        <begin position="238"/>
        <end position="258"/>
    </location>
</feature>